<dbReference type="GO" id="GO:0005524">
    <property type="term" value="F:ATP binding"/>
    <property type="evidence" value="ECO:0007669"/>
    <property type="project" value="UniProtKB-KW"/>
</dbReference>
<keyword evidence="12" id="KW-1133">Transmembrane helix</keyword>
<dbReference type="InterPro" id="IPR036890">
    <property type="entry name" value="HATPase_C_sf"/>
</dbReference>
<keyword evidence="6" id="KW-0808">Transferase</keyword>
<proteinExistence type="predicted"/>
<organism evidence="14 15">
    <name type="scientific">Dictyobacter arantiisoli</name>
    <dbReference type="NCBI Taxonomy" id="2014874"/>
    <lineage>
        <taxon>Bacteria</taxon>
        <taxon>Bacillati</taxon>
        <taxon>Chloroflexota</taxon>
        <taxon>Ktedonobacteria</taxon>
        <taxon>Ktedonobacterales</taxon>
        <taxon>Dictyobacteraceae</taxon>
        <taxon>Dictyobacter</taxon>
    </lineage>
</organism>
<evidence type="ECO:0000256" key="6">
    <source>
        <dbReference type="ARBA" id="ARBA00022679"/>
    </source>
</evidence>
<dbReference type="InterPro" id="IPR050736">
    <property type="entry name" value="Sensor_HK_Regulatory"/>
</dbReference>
<dbReference type="Gene3D" id="3.30.565.10">
    <property type="entry name" value="Histidine kinase-like ATPase, C-terminal domain"/>
    <property type="match status" value="1"/>
</dbReference>
<evidence type="ECO:0000313" key="14">
    <source>
        <dbReference type="EMBL" id="GCF10061.1"/>
    </source>
</evidence>
<sequence>MINPLLQLAQSKQTYQTILYHLLAFPLGLLYFIMLLLGLCLGMLDLVIIGLPLTVLFFWLWWKFGSWERSLSIHWLKADIAPMAAPLPADRHWVQRILLHLRRSVTWKSLGYLSLKFPFGLLSFVLTLVIIILIFVLIIVLSVLALLITPFGILFTLAFTKKKLTRKFFFAICTGGGIPFALLYVIVGLGTLWSYFARASLGMSDQAMRLAQAVEIAEKEHARAELADKLRRDLIVNVSHELRTPIASIRGHIDALLLEFDASAETLPSMETVRTYLEIVQRESVSLGTLVNDLLSVARAETHELRVDLTEVQAGNVVEEVYQALMPLAKRERQVSVIRDIAPHLPAVQVDRQRLLQILLNLVRNAITYTPDGGIVSISLQPANQRYIVLSIADTGVGMAPEELEHIFERFYRTDTSRARHSGGFGLGLAIVHDFVLAMGGSISVDSVVGEGSCFRVLLPIYHEVSTHV</sequence>
<keyword evidence="4" id="KW-1003">Cell membrane</keyword>
<dbReference type="RefSeq" id="WP_149402965.1">
    <property type="nucleotide sequence ID" value="NZ_BIXY01000059.1"/>
</dbReference>
<dbReference type="CDD" id="cd00075">
    <property type="entry name" value="HATPase"/>
    <property type="match status" value="1"/>
</dbReference>
<keyword evidence="9" id="KW-0067">ATP-binding</keyword>
<dbReference type="InterPro" id="IPR004358">
    <property type="entry name" value="Sig_transdc_His_kin-like_C"/>
</dbReference>
<dbReference type="PANTHER" id="PTHR43711:SF1">
    <property type="entry name" value="HISTIDINE KINASE 1"/>
    <property type="match status" value="1"/>
</dbReference>
<dbReference type="FunFam" id="3.30.565.10:FF:000023">
    <property type="entry name" value="PAS domain-containing sensor histidine kinase"/>
    <property type="match status" value="1"/>
</dbReference>
<dbReference type="EMBL" id="BIXY01000059">
    <property type="protein sequence ID" value="GCF10061.1"/>
    <property type="molecule type" value="Genomic_DNA"/>
</dbReference>
<evidence type="ECO:0000256" key="1">
    <source>
        <dbReference type="ARBA" id="ARBA00000085"/>
    </source>
</evidence>
<dbReference type="GO" id="GO:0000155">
    <property type="term" value="F:phosphorelay sensor kinase activity"/>
    <property type="evidence" value="ECO:0007669"/>
    <property type="project" value="InterPro"/>
</dbReference>
<dbReference type="Pfam" id="PF13796">
    <property type="entry name" value="Sensor"/>
    <property type="match status" value="1"/>
</dbReference>
<dbReference type="OrthoDB" id="9813151at2"/>
<dbReference type="Pfam" id="PF00512">
    <property type="entry name" value="HisKA"/>
    <property type="match status" value="1"/>
</dbReference>
<dbReference type="EC" id="2.7.13.3" evidence="3"/>
<dbReference type="GO" id="GO:0005886">
    <property type="term" value="C:plasma membrane"/>
    <property type="evidence" value="ECO:0007669"/>
    <property type="project" value="UniProtKB-SubCell"/>
</dbReference>
<feature type="transmembrane region" description="Helical" evidence="12">
    <location>
        <begin position="44"/>
        <end position="62"/>
    </location>
</feature>
<dbReference type="CDD" id="cd00082">
    <property type="entry name" value="HisKA"/>
    <property type="match status" value="1"/>
</dbReference>
<dbReference type="InterPro" id="IPR003661">
    <property type="entry name" value="HisK_dim/P_dom"/>
</dbReference>
<evidence type="ECO:0000256" key="10">
    <source>
        <dbReference type="ARBA" id="ARBA00023012"/>
    </source>
</evidence>
<dbReference type="SMART" id="SM00388">
    <property type="entry name" value="HisKA"/>
    <property type="match status" value="1"/>
</dbReference>
<feature type="transmembrane region" description="Helical" evidence="12">
    <location>
        <begin position="124"/>
        <end position="157"/>
    </location>
</feature>
<dbReference type="InterPro" id="IPR005467">
    <property type="entry name" value="His_kinase_dom"/>
</dbReference>
<accession>A0A5A5TER8</accession>
<feature type="domain" description="Histidine kinase" evidence="13">
    <location>
        <begin position="237"/>
        <end position="463"/>
    </location>
</feature>
<keyword evidence="12" id="KW-0812">Transmembrane</keyword>
<keyword evidence="15" id="KW-1185">Reference proteome</keyword>
<keyword evidence="11 12" id="KW-0472">Membrane</keyword>
<evidence type="ECO:0000256" key="7">
    <source>
        <dbReference type="ARBA" id="ARBA00022741"/>
    </source>
</evidence>
<dbReference type="PRINTS" id="PR00344">
    <property type="entry name" value="BCTRLSENSOR"/>
</dbReference>
<evidence type="ECO:0000259" key="13">
    <source>
        <dbReference type="PROSITE" id="PS50109"/>
    </source>
</evidence>
<evidence type="ECO:0000256" key="4">
    <source>
        <dbReference type="ARBA" id="ARBA00022475"/>
    </source>
</evidence>
<dbReference type="Proteomes" id="UP000322530">
    <property type="component" value="Unassembled WGS sequence"/>
</dbReference>
<evidence type="ECO:0000256" key="8">
    <source>
        <dbReference type="ARBA" id="ARBA00022777"/>
    </source>
</evidence>
<evidence type="ECO:0000256" key="2">
    <source>
        <dbReference type="ARBA" id="ARBA00004236"/>
    </source>
</evidence>
<feature type="transmembrane region" description="Helical" evidence="12">
    <location>
        <begin position="169"/>
        <end position="196"/>
    </location>
</feature>
<comment type="caution">
    <text evidence="14">The sequence shown here is derived from an EMBL/GenBank/DDBJ whole genome shotgun (WGS) entry which is preliminary data.</text>
</comment>
<dbReference type="InterPro" id="IPR003594">
    <property type="entry name" value="HATPase_dom"/>
</dbReference>
<keyword evidence="5" id="KW-0597">Phosphoprotein</keyword>
<dbReference type="PROSITE" id="PS50109">
    <property type="entry name" value="HIS_KIN"/>
    <property type="match status" value="1"/>
</dbReference>
<dbReference type="AlphaFoldDB" id="A0A5A5TER8"/>
<dbReference type="SUPFAM" id="SSF55874">
    <property type="entry name" value="ATPase domain of HSP90 chaperone/DNA topoisomerase II/histidine kinase"/>
    <property type="match status" value="1"/>
</dbReference>
<dbReference type="Pfam" id="PF02518">
    <property type="entry name" value="HATPase_c"/>
    <property type="match status" value="1"/>
</dbReference>
<evidence type="ECO:0000256" key="11">
    <source>
        <dbReference type="ARBA" id="ARBA00023136"/>
    </source>
</evidence>
<comment type="catalytic activity">
    <reaction evidence="1">
        <text>ATP + protein L-histidine = ADP + protein N-phospho-L-histidine.</text>
        <dbReference type="EC" id="2.7.13.3"/>
    </reaction>
</comment>
<evidence type="ECO:0000256" key="3">
    <source>
        <dbReference type="ARBA" id="ARBA00012438"/>
    </source>
</evidence>
<evidence type="ECO:0000256" key="12">
    <source>
        <dbReference type="SAM" id="Phobius"/>
    </source>
</evidence>
<keyword evidence="10" id="KW-0902">Two-component regulatory system</keyword>
<comment type="subcellular location">
    <subcellularLocation>
        <location evidence="2">Cell membrane</location>
    </subcellularLocation>
</comment>
<dbReference type="SUPFAM" id="SSF47384">
    <property type="entry name" value="Homodimeric domain of signal transducing histidine kinase"/>
    <property type="match status" value="1"/>
</dbReference>
<evidence type="ECO:0000313" key="15">
    <source>
        <dbReference type="Proteomes" id="UP000322530"/>
    </source>
</evidence>
<dbReference type="SMART" id="SM00387">
    <property type="entry name" value="HATPase_c"/>
    <property type="match status" value="1"/>
</dbReference>
<dbReference type="InterPro" id="IPR036097">
    <property type="entry name" value="HisK_dim/P_sf"/>
</dbReference>
<name>A0A5A5TER8_9CHLR</name>
<protein>
    <recommendedName>
        <fullName evidence="3">histidine kinase</fullName>
        <ecNumber evidence="3">2.7.13.3</ecNumber>
    </recommendedName>
</protein>
<dbReference type="PANTHER" id="PTHR43711">
    <property type="entry name" value="TWO-COMPONENT HISTIDINE KINASE"/>
    <property type="match status" value="1"/>
</dbReference>
<gene>
    <name evidence="14" type="ORF">KDI_36250</name>
</gene>
<feature type="transmembrane region" description="Helical" evidence="12">
    <location>
        <begin position="18"/>
        <end position="37"/>
    </location>
</feature>
<keyword evidence="7" id="KW-0547">Nucleotide-binding</keyword>
<dbReference type="Gene3D" id="1.10.287.130">
    <property type="match status" value="1"/>
</dbReference>
<reference evidence="14 15" key="1">
    <citation type="submission" date="2019-01" db="EMBL/GenBank/DDBJ databases">
        <title>Draft genome sequence of Dictyobacter sp. Uno17.</title>
        <authorList>
            <person name="Wang C.M."/>
            <person name="Zheng Y."/>
            <person name="Sakai Y."/>
            <person name="Abe K."/>
            <person name="Yokota A."/>
            <person name="Yabe S."/>
        </authorList>
    </citation>
    <scope>NUCLEOTIDE SEQUENCE [LARGE SCALE GENOMIC DNA]</scope>
    <source>
        <strain evidence="14 15">Uno17</strain>
    </source>
</reference>
<dbReference type="InterPro" id="IPR025828">
    <property type="entry name" value="Put_sensor_dom"/>
</dbReference>
<evidence type="ECO:0000256" key="9">
    <source>
        <dbReference type="ARBA" id="ARBA00022840"/>
    </source>
</evidence>
<keyword evidence="8" id="KW-0418">Kinase</keyword>
<evidence type="ECO:0000256" key="5">
    <source>
        <dbReference type="ARBA" id="ARBA00022553"/>
    </source>
</evidence>